<feature type="compositionally biased region" description="Low complexity" evidence="8">
    <location>
        <begin position="276"/>
        <end position="286"/>
    </location>
</feature>
<accession>A0ABR1KCK1</accession>
<dbReference type="SUPFAM" id="SSF57667">
    <property type="entry name" value="beta-beta-alpha zinc fingers"/>
    <property type="match status" value="2"/>
</dbReference>
<evidence type="ECO:0000313" key="11">
    <source>
        <dbReference type="Proteomes" id="UP001363622"/>
    </source>
</evidence>
<feature type="compositionally biased region" description="Polar residues" evidence="8">
    <location>
        <begin position="73"/>
        <end position="82"/>
    </location>
</feature>
<feature type="domain" description="Zinc finger C2H2 LYAR-type" evidence="9">
    <location>
        <begin position="30"/>
        <end position="57"/>
    </location>
</feature>
<keyword evidence="11" id="KW-1185">Reference proteome</keyword>
<evidence type="ECO:0000259" key="9">
    <source>
        <dbReference type="Pfam" id="PF08790"/>
    </source>
</evidence>
<protein>
    <recommendedName>
        <fullName evidence="9">Zinc finger C2H2 LYAR-type domain-containing protein</fullName>
    </recommendedName>
</protein>
<keyword evidence="3" id="KW-0677">Repeat</keyword>
<evidence type="ECO:0000256" key="2">
    <source>
        <dbReference type="ARBA" id="ARBA00022723"/>
    </source>
</evidence>
<dbReference type="PANTHER" id="PTHR13100">
    <property type="entry name" value="CELL GROWTH-REGULATING NUCLEOLAR PROTEIN LYAR"/>
    <property type="match status" value="1"/>
</dbReference>
<keyword evidence="5" id="KW-0862">Zinc</keyword>
<dbReference type="PANTHER" id="PTHR13100:SF10">
    <property type="entry name" value="CELL GROWTH-REGULATING NUCLEOLAR PROTEIN"/>
    <property type="match status" value="1"/>
</dbReference>
<reference evidence="10 11" key="1">
    <citation type="submission" date="2024-04" db="EMBL/GenBank/DDBJ databases">
        <title>Phyllosticta paracitricarpa is synonymous to the EU quarantine fungus P. citricarpa based on phylogenomic analyses.</title>
        <authorList>
            <consortium name="Lawrence Berkeley National Laboratory"/>
            <person name="Van Ingen-Buijs V.A."/>
            <person name="Van Westerhoven A.C."/>
            <person name="Haridas S."/>
            <person name="Skiadas P."/>
            <person name="Martin F."/>
            <person name="Groenewald J.Z."/>
            <person name="Crous P.W."/>
            <person name="Seidl M.F."/>
        </authorList>
    </citation>
    <scope>NUCLEOTIDE SEQUENCE [LARGE SCALE GENOMIC DNA]</scope>
    <source>
        <strain evidence="10 11">CBS 123371</strain>
    </source>
</reference>
<feature type="compositionally biased region" description="Basic and acidic residues" evidence="8">
    <location>
        <begin position="315"/>
        <end position="325"/>
    </location>
</feature>
<name>A0ABR1KCK1_9PEZI</name>
<dbReference type="Proteomes" id="UP001363622">
    <property type="component" value="Unassembled WGS sequence"/>
</dbReference>
<sequence length="468" mass="51313">MVSFSCEGCGDVLTKKKLDGHRNQCWNASYTCIDCMKHFQGTSYKAHTSCMSEAQKYQGKLYKEKKKGPQPNGPRQNANNSQALVPTKAPIEEVPAVLDVPPAAPSPPPAVNVFDFLVTDDTPTAPRISSGATADETRMIEDGQGLTTSNTTTTTQNTPGPSSSEQDRRYEDDGYYYGHAPIRPGLDRVDSWDLEPPPPPKYGAPYTPANKWDHHRREPQEQTTAKSSKSDKKRKRQHLEDGHAEDTTMVDAPPMLHTGLTGGLNKMLSVPGDNGAAFPSPDSSGDAADDSNDAPSPSASSPIKRKKHSSGASTKETRKDKEKDAKKSKKSKHHDASADTTTTQRRGREIVRVRRRRPSSSSPEHATRKTTKAIEYHPPQDDDAAAVVKYDRNAAAASSTGNARADLFFGLVTKGPDSERGVSLNKALKRYFKEKEGASSRADEEKELWKALRLRRNDRGEIVLFAEA</sequence>
<comment type="subcellular location">
    <subcellularLocation>
        <location evidence="1">Nucleus</location>
    </subcellularLocation>
</comment>
<evidence type="ECO:0000256" key="3">
    <source>
        <dbReference type="ARBA" id="ARBA00022737"/>
    </source>
</evidence>
<evidence type="ECO:0000256" key="1">
    <source>
        <dbReference type="ARBA" id="ARBA00004123"/>
    </source>
</evidence>
<evidence type="ECO:0000256" key="8">
    <source>
        <dbReference type="SAM" id="MobiDB-lite"/>
    </source>
</evidence>
<dbReference type="InterPro" id="IPR039999">
    <property type="entry name" value="LYAR"/>
</dbReference>
<comment type="caution">
    <text evidence="10">The sequence shown here is derived from an EMBL/GenBank/DDBJ whole genome shotgun (WGS) entry which is preliminary data.</text>
</comment>
<dbReference type="Pfam" id="PF08790">
    <property type="entry name" value="zf-LYAR"/>
    <property type="match status" value="1"/>
</dbReference>
<gene>
    <name evidence="10" type="ORF">IWZ03DRAFT_396045</name>
</gene>
<dbReference type="InterPro" id="IPR036236">
    <property type="entry name" value="Znf_C2H2_sf"/>
</dbReference>
<evidence type="ECO:0000256" key="7">
    <source>
        <dbReference type="PROSITE-ProRule" id="PRU01145"/>
    </source>
</evidence>
<dbReference type="EMBL" id="JBBPHU010000011">
    <property type="protein sequence ID" value="KAK7512178.1"/>
    <property type="molecule type" value="Genomic_DNA"/>
</dbReference>
<evidence type="ECO:0000313" key="10">
    <source>
        <dbReference type="EMBL" id="KAK7512178.1"/>
    </source>
</evidence>
<dbReference type="InterPro" id="IPR014898">
    <property type="entry name" value="Znf_C2H2_LYAR"/>
</dbReference>
<evidence type="ECO:0000256" key="5">
    <source>
        <dbReference type="ARBA" id="ARBA00022833"/>
    </source>
</evidence>
<organism evidence="10 11">
    <name type="scientific">Phyllosticta citriasiana</name>
    <dbReference type="NCBI Taxonomy" id="595635"/>
    <lineage>
        <taxon>Eukaryota</taxon>
        <taxon>Fungi</taxon>
        <taxon>Dikarya</taxon>
        <taxon>Ascomycota</taxon>
        <taxon>Pezizomycotina</taxon>
        <taxon>Dothideomycetes</taxon>
        <taxon>Dothideomycetes incertae sedis</taxon>
        <taxon>Botryosphaeriales</taxon>
        <taxon>Phyllostictaceae</taxon>
        <taxon>Phyllosticta</taxon>
    </lineage>
</organism>
<keyword evidence="2" id="KW-0479">Metal-binding</keyword>
<evidence type="ECO:0000256" key="6">
    <source>
        <dbReference type="ARBA" id="ARBA00023242"/>
    </source>
</evidence>
<keyword evidence="6" id="KW-0539">Nucleus</keyword>
<keyword evidence="4 7" id="KW-0863">Zinc-finger</keyword>
<feature type="compositionally biased region" description="Low complexity" evidence="8">
    <location>
        <begin position="293"/>
        <end position="302"/>
    </location>
</feature>
<feature type="region of interest" description="Disordered" evidence="8">
    <location>
        <begin position="63"/>
        <end position="82"/>
    </location>
</feature>
<feature type="compositionally biased region" description="Low complexity" evidence="8">
    <location>
        <begin position="144"/>
        <end position="164"/>
    </location>
</feature>
<proteinExistence type="predicted"/>
<dbReference type="PROSITE" id="PS51804">
    <property type="entry name" value="ZF_C2HC_LYAR"/>
    <property type="match status" value="2"/>
</dbReference>
<feature type="compositionally biased region" description="Basic and acidic residues" evidence="8">
    <location>
        <begin position="211"/>
        <end position="220"/>
    </location>
</feature>
<dbReference type="Gene3D" id="3.30.1490.490">
    <property type="match status" value="1"/>
</dbReference>
<evidence type="ECO:0000256" key="4">
    <source>
        <dbReference type="ARBA" id="ARBA00022771"/>
    </source>
</evidence>
<feature type="region of interest" description="Disordered" evidence="8">
    <location>
        <begin position="123"/>
        <end position="380"/>
    </location>
</feature>